<dbReference type="PANTHER" id="PTHR40099:SF1">
    <property type="entry name" value="ACETOLACTATE SYNTHASE, SMALL SUBUNIT"/>
    <property type="match status" value="1"/>
</dbReference>
<dbReference type="EMBL" id="LM995447">
    <property type="protein sequence ID" value="CDZ23772.1"/>
    <property type="molecule type" value="Genomic_DNA"/>
</dbReference>
<dbReference type="AlphaFoldDB" id="A0A078KML5"/>
<dbReference type="PANTHER" id="PTHR40099">
    <property type="entry name" value="ACETOLACTATE SYNTHASE, SMALL SUBUNIT"/>
    <property type="match status" value="1"/>
</dbReference>
<dbReference type="Proteomes" id="UP000032431">
    <property type="component" value="Chromosome I"/>
</dbReference>
<protein>
    <submittedName>
        <fullName evidence="2">ACT domain-containing protein</fullName>
    </submittedName>
</protein>
<dbReference type="PATRIC" id="fig|29343.3.peg.669"/>
<feature type="domain" description="ACT" evidence="1">
    <location>
        <begin position="70"/>
        <end position="142"/>
    </location>
</feature>
<dbReference type="KEGG" id="ccel:CCDG5_0642"/>
<reference evidence="3" key="1">
    <citation type="submission" date="2014-07" db="EMBL/GenBank/DDBJ databases">
        <authorList>
            <person name="Wibberg D."/>
        </authorList>
    </citation>
    <scope>NUCLEOTIDE SEQUENCE [LARGE SCALE GENOMIC DNA]</scope>
    <source>
        <strain evidence="3">DG5</strain>
    </source>
</reference>
<dbReference type="InterPro" id="IPR045865">
    <property type="entry name" value="ACT-like_dom_sf"/>
</dbReference>
<sequence length="142" mass="15452">MVKQISVFLENKEGRLAEVTKTLADSGINIRAMSIADTTDFGILRLIVNDPELANKVLNEAEFTVIVKEVLAVGISDEPGALSKVLSIFQKADIAIEYMYAFAGKVGGKALVIFKVSDNEKATEVLKQNGISVMEAEELYNL</sequence>
<dbReference type="CDD" id="cd04882">
    <property type="entry name" value="ACT_Bt0572_2"/>
    <property type="match status" value="1"/>
</dbReference>
<proteinExistence type="predicted"/>
<dbReference type="OrthoDB" id="9790662at2"/>
<dbReference type="HOGENOM" id="CLU_136790_2_1_9"/>
<name>A0A078KML5_9FIRM</name>
<evidence type="ECO:0000259" key="1">
    <source>
        <dbReference type="PROSITE" id="PS51671"/>
    </source>
</evidence>
<gene>
    <name evidence="2" type="ORF">CCDG5_0642</name>
</gene>
<dbReference type="InterPro" id="IPR002912">
    <property type="entry name" value="ACT_dom"/>
</dbReference>
<dbReference type="STRING" id="29343.CCDG5_0642"/>
<dbReference type="Pfam" id="PF19571">
    <property type="entry name" value="ACT_8"/>
    <property type="match status" value="1"/>
</dbReference>
<dbReference type="Gene3D" id="3.30.2130.10">
    <property type="entry name" value="VC0802-like"/>
    <property type="match status" value="1"/>
</dbReference>
<dbReference type="CDD" id="cd04908">
    <property type="entry name" value="ACT_Bt0572_1"/>
    <property type="match status" value="1"/>
</dbReference>
<dbReference type="InterPro" id="IPR045739">
    <property type="entry name" value="ACT_dom_pair"/>
</dbReference>
<dbReference type="PROSITE" id="PS51671">
    <property type="entry name" value="ACT"/>
    <property type="match status" value="1"/>
</dbReference>
<accession>A0A078KML5</accession>
<evidence type="ECO:0000313" key="2">
    <source>
        <dbReference type="EMBL" id="CDZ23772.1"/>
    </source>
</evidence>
<organism evidence="2 3">
    <name type="scientific">[Clostridium] cellulosi</name>
    <dbReference type="NCBI Taxonomy" id="29343"/>
    <lineage>
        <taxon>Bacteria</taxon>
        <taxon>Bacillati</taxon>
        <taxon>Bacillota</taxon>
        <taxon>Clostridia</taxon>
        <taxon>Eubacteriales</taxon>
        <taxon>Oscillospiraceae</taxon>
        <taxon>Oscillospiraceae incertae sedis</taxon>
    </lineage>
</organism>
<evidence type="ECO:0000313" key="3">
    <source>
        <dbReference type="Proteomes" id="UP000032431"/>
    </source>
</evidence>
<dbReference type="SUPFAM" id="SSF55021">
    <property type="entry name" value="ACT-like"/>
    <property type="match status" value="2"/>
</dbReference>
<keyword evidence="3" id="KW-1185">Reference proteome</keyword>